<organism evidence="1 2">
    <name type="scientific">Microbotryum silenes-dioicae</name>
    <dbReference type="NCBI Taxonomy" id="796604"/>
    <lineage>
        <taxon>Eukaryota</taxon>
        <taxon>Fungi</taxon>
        <taxon>Dikarya</taxon>
        <taxon>Basidiomycota</taxon>
        <taxon>Pucciniomycotina</taxon>
        <taxon>Microbotryomycetes</taxon>
        <taxon>Microbotryales</taxon>
        <taxon>Microbotryaceae</taxon>
        <taxon>Microbotryum</taxon>
    </lineage>
</organism>
<accession>A0A2X0LXY7</accession>
<reference evidence="1 2" key="1">
    <citation type="submission" date="2016-11" db="EMBL/GenBank/DDBJ databases">
        <authorList>
            <person name="Jaros S."/>
            <person name="Januszkiewicz K."/>
            <person name="Wedrychowicz H."/>
        </authorList>
    </citation>
    <scope>NUCLEOTIDE SEQUENCE [LARGE SCALE GENOMIC DNA]</scope>
</reference>
<protein>
    <submittedName>
        <fullName evidence="1">BQ5605_C015g07967 protein</fullName>
    </submittedName>
</protein>
<gene>
    <name evidence="1" type="primary">BQ5605_C015g07967</name>
    <name evidence="1" type="ORF">BQ5605_C015G07967</name>
</gene>
<evidence type="ECO:0000313" key="1">
    <source>
        <dbReference type="EMBL" id="SGY18066.1"/>
    </source>
</evidence>
<name>A0A2X0LXY7_9BASI</name>
<dbReference type="EMBL" id="FQNC01000015">
    <property type="protein sequence ID" value="SGY18066.1"/>
    <property type="molecule type" value="Genomic_DNA"/>
</dbReference>
<evidence type="ECO:0000313" key="2">
    <source>
        <dbReference type="Proteomes" id="UP000249464"/>
    </source>
</evidence>
<sequence length="56" mass="6503">MAVLVFVNAGKRYHPFLYTPISPKDHQRVFSFSEQHLRKVRMHIVHSDGEVLGPKT</sequence>
<dbReference type="AlphaFoldDB" id="A0A2X0LXY7"/>
<keyword evidence="2" id="KW-1185">Reference proteome</keyword>
<proteinExistence type="predicted"/>
<dbReference type="Proteomes" id="UP000249464">
    <property type="component" value="Unassembled WGS sequence"/>
</dbReference>